<keyword evidence="2" id="KW-1185">Reference proteome</keyword>
<dbReference type="Proteomes" id="UP000187429">
    <property type="component" value="Unassembled WGS sequence"/>
</dbReference>
<sequence>MQVRQKSKQHTLSDPINI</sequence>
<comment type="caution">
    <text evidence="1">The sequence shown here is derived from an EMBL/GenBank/DDBJ whole genome shotgun (WGS) entry which is preliminary data.</text>
</comment>
<name>A0A1R1Y506_9FUNG</name>
<evidence type="ECO:0000313" key="1">
    <source>
        <dbReference type="EMBL" id="OMJ21836.1"/>
    </source>
</evidence>
<reference evidence="2" key="1">
    <citation type="submission" date="2017-01" db="EMBL/GenBank/DDBJ databases">
        <authorList>
            <person name="Wang Y."/>
            <person name="White M."/>
            <person name="Kvist S."/>
            <person name="Moncalvo J.-M."/>
        </authorList>
    </citation>
    <scope>NUCLEOTIDE SEQUENCE [LARGE SCALE GENOMIC DNA]</scope>
    <source>
        <strain evidence="2">ID-206-W2</strain>
    </source>
</reference>
<accession>A0A1R1Y506</accession>
<dbReference type="EMBL" id="LSSM01002405">
    <property type="protein sequence ID" value="OMJ21836.1"/>
    <property type="molecule type" value="Genomic_DNA"/>
</dbReference>
<organism evidence="1 2">
    <name type="scientific">Smittium culicis</name>
    <dbReference type="NCBI Taxonomy" id="133412"/>
    <lineage>
        <taxon>Eukaryota</taxon>
        <taxon>Fungi</taxon>
        <taxon>Fungi incertae sedis</taxon>
        <taxon>Zoopagomycota</taxon>
        <taxon>Kickxellomycotina</taxon>
        <taxon>Harpellomycetes</taxon>
        <taxon>Harpellales</taxon>
        <taxon>Legeriomycetaceae</taxon>
        <taxon>Smittium</taxon>
    </lineage>
</organism>
<dbReference type="AlphaFoldDB" id="A0A1R1Y506"/>
<gene>
    <name evidence="1" type="ORF">AYI69_g5647</name>
</gene>
<feature type="non-terminal residue" evidence="1">
    <location>
        <position position="18"/>
    </location>
</feature>
<evidence type="ECO:0000313" key="2">
    <source>
        <dbReference type="Proteomes" id="UP000187429"/>
    </source>
</evidence>
<proteinExistence type="predicted"/>
<protein>
    <submittedName>
        <fullName evidence="1">Uncharacterized protein</fullName>
    </submittedName>
</protein>